<name>A0A975MRJ3_9GAMM</name>
<gene>
    <name evidence="1" type="ORF">KEF85_13440</name>
</gene>
<reference evidence="1" key="1">
    <citation type="submission" date="2021-04" db="EMBL/GenBank/DDBJ databases">
        <title>Draft genome sequence data of methanotrophic Methylovulum sp. strain S1L and Methylomonas sp. strain S2AM isolated from boreal lake water columns.</title>
        <authorList>
            <person name="Rissanen A.J."/>
            <person name="Mangayil R."/>
            <person name="Svenning M.M."/>
            <person name="Khanongnuch R."/>
        </authorList>
    </citation>
    <scope>NUCLEOTIDE SEQUENCE</scope>
    <source>
        <strain evidence="1">S2AM</strain>
    </source>
</reference>
<dbReference type="EMBL" id="CP073754">
    <property type="protein sequence ID" value="QWF72580.1"/>
    <property type="molecule type" value="Genomic_DNA"/>
</dbReference>
<evidence type="ECO:0000313" key="2">
    <source>
        <dbReference type="Proteomes" id="UP000676649"/>
    </source>
</evidence>
<keyword evidence="2" id="KW-1185">Reference proteome</keyword>
<dbReference type="NCBIfam" id="TIGR03790">
    <property type="entry name" value="TIGR03790 family protein"/>
    <property type="match status" value="1"/>
</dbReference>
<dbReference type="InterPro" id="IPR022265">
    <property type="entry name" value="CHP03790"/>
</dbReference>
<evidence type="ECO:0000313" key="1">
    <source>
        <dbReference type="EMBL" id="QWF72580.1"/>
    </source>
</evidence>
<sequence>MENYVSLTLKITSSIFGLLLSLSIASAQTLAISPLFKPASALSAEELAIIVNDEDKLSQQIGAYYQEKRHIPIEQVIHIRFSPYQAILSKHEFDKLKQQVDAQLPERVQALVLTWLQPFRVECMSITTAFAVGFDPAFCADGCKQTRRDPYYLSETDKPFKTHGWRPTIALAGKDFSEAQKIIDTGIAADYTHPQGSAYLLKTSDVARSSRAEFFALIAEKFSNFWPVHYLEQDYIAGRNDVMFYFTGLTHVPHLNENHYLPGAVADHLTSSGGVMSGNDQMNIMEWLRAGATGSYGAVIEPCNFPAKFPDPGVLMYFYLRGSTLIEAYWKSVAEPGQGIFVGEPLAKPFAYRLHNTAN</sequence>
<dbReference type="KEGG" id="mpad:KEF85_13440"/>
<organism evidence="1 2">
    <name type="scientific">Methylomonas paludis</name>
    <dbReference type="NCBI Taxonomy" id="1173101"/>
    <lineage>
        <taxon>Bacteria</taxon>
        <taxon>Pseudomonadati</taxon>
        <taxon>Pseudomonadota</taxon>
        <taxon>Gammaproteobacteria</taxon>
        <taxon>Methylococcales</taxon>
        <taxon>Methylococcaceae</taxon>
        <taxon>Methylomonas</taxon>
    </lineage>
</organism>
<accession>A0A975MRJ3</accession>
<protein>
    <submittedName>
        <fullName evidence="1">TIGR03790 family protein</fullName>
    </submittedName>
</protein>
<proteinExistence type="predicted"/>
<dbReference type="Proteomes" id="UP000676649">
    <property type="component" value="Chromosome"/>
</dbReference>
<dbReference type="AlphaFoldDB" id="A0A975MRJ3"/>